<dbReference type="AlphaFoldDB" id="A0A7W7Y6D9"/>
<dbReference type="Gene3D" id="1.10.10.10">
    <property type="entry name" value="Winged helix-like DNA-binding domain superfamily/Winged helix DNA-binding domain"/>
    <property type="match status" value="1"/>
</dbReference>
<keyword evidence="2 4" id="KW-0238">DNA-binding</keyword>
<dbReference type="RefSeq" id="WP_184337227.1">
    <property type="nucleotide sequence ID" value="NZ_JACHIG010000001.1"/>
</dbReference>
<evidence type="ECO:0000313" key="4">
    <source>
        <dbReference type="EMBL" id="MBB5030463.1"/>
    </source>
</evidence>
<evidence type="ECO:0000313" key="5">
    <source>
        <dbReference type="Proteomes" id="UP000590740"/>
    </source>
</evidence>
<sequence>MPAVVDSPQPRTDSPSRNQVAWNREVTRFIEASGATTHSFGLGRLIGRLFALLYLTPEPMCLDQIAKKLKISKASASITVRQLAALHAVHKVEEIEAAGRRDFYQAELSFGVILRKGLLPGLQKKLRSAGVQIDRTLGVSPSQEDLNEAPAAISDHHKEICRRLHLARGLYQKVNALFSNPLVDNLL</sequence>
<reference evidence="4 5" key="1">
    <citation type="submission" date="2020-08" db="EMBL/GenBank/DDBJ databases">
        <title>Genomic Encyclopedia of Type Strains, Phase IV (KMG-IV): sequencing the most valuable type-strain genomes for metagenomic binning, comparative biology and taxonomic classification.</title>
        <authorList>
            <person name="Goeker M."/>
        </authorList>
    </citation>
    <scope>NUCLEOTIDE SEQUENCE [LARGE SCALE GENOMIC DNA]</scope>
    <source>
        <strain evidence="4 5">DSM 12252</strain>
    </source>
</reference>
<dbReference type="InterPro" id="IPR052362">
    <property type="entry name" value="HTH-GbsR_regulator"/>
</dbReference>
<organism evidence="4 5">
    <name type="scientific">Prosthecobacter vanneervenii</name>
    <dbReference type="NCBI Taxonomy" id="48466"/>
    <lineage>
        <taxon>Bacteria</taxon>
        <taxon>Pseudomonadati</taxon>
        <taxon>Verrucomicrobiota</taxon>
        <taxon>Verrucomicrobiia</taxon>
        <taxon>Verrucomicrobiales</taxon>
        <taxon>Verrucomicrobiaceae</taxon>
        <taxon>Prosthecobacter</taxon>
    </lineage>
</organism>
<dbReference type="InterPro" id="IPR036390">
    <property type="entry name" value="WH_DNA-bd_sf"/>
</dbReference>
<dbReference type="PANTHER" id="PTHR38465:SF1">
    <property type="entry name" value="HTH-TYPE TRANSCRIPTIONAL REGULATOR MJ1563-RELATED"/>
    <property type="match status" value="1"/>
</dbReference>
<dbReference type="SUPFAM" id="SSF46785">
    <property type="entry name" value="Winged helix' DNA-binding domain"/>
    <property type="match status" value="1"/>
</dbReference>
<name>A0A7W7Y6D9_9BACT</name>
<gene>
    <name evidence="4" type="ORF">HNQ65_000017</name>
</gene>
<dbReference type="InterPro" id="IPR036388">
    <property type="entry name" value="WH-like_DNA-bd_sf"/>
</dbReference>
<dbReference type="Proteomes" id="UP000590740">
    <property type="component" value="Unassembled WGS sequence"/>
</dbReference>
<evidence type="ECO:0000256" key="1">
    <source>
        <dbReference type="ARBA" id="ARBA00023015"/>
    </source>
</evidence>
<evidence type="ECO:0000256" key="2">
    <source>
        <dbReference type="ARBA" id="ARBA00023125"/>
    </source>
</evidence>
<evidence type="ECO:0000256" key="3">
    <source>
        <dbReference type="ARBA" id="ARBA00023163"/>
    </source>
</evidence>
<keyword evidence="1" id="KW-0805">Transcription regulation</keyword>
<comment type="caution">
    <text evidence="4">The sequence shown here is derived from an EMBL/GenBank/DDBJ whole genome shotgun (WGS) entry which is preliminary data.</text>
</comment>
<dbReference type="EMBL" id="JACHIG010000001">
    <property type="protein sequence ID" value="MBB5030463.1"/>
    <property type="molecule type" value="Genomic_DNA"/>
</dbReference>
<protein>
    <submittedName>
        <fullName evidence="4">DNA-binding transcriptional regulator GbsR (MarR family)</fullName>
    </submittedName>
</protein>
<dbReference type="PANTHER" id="PTHR38465">
    <property type="entry name" value="HTH-TYPE TRANSCRIPTIONAL REGULATOR MJ1563-RELATED"/>
    <property type="match status" value="1"/>
</dbReference>
<accession>A0A7W7Y6D9</accession>
<keyword evidence="3" id="KW-0804">Transcription</keyword>
<keyword evidence="5" id="KW-1185">Reference proteome</keyword>
<dbReference type="GO" id="GO:0003677">
    <property type="term" value="F:DNA binding"/>
    <property type="evidence" value="ECO:0007669"/>
    <property type="project" value="UniProtKB-KW"/>
</dbReference>
<proteinExistence type="predicted"/>